<protein>
    <recommendedName>
        <fullName evidence="2">Methyltransferase type 11 domain-containing protein</fullName>
    </recommendedName>
</protein>
<dbReference type="Proteomes" id="UP001054892">
    <property type="component" value="Unassembled WGS sequence"/>
</dbReference>
<keyword evidence="6" id="KW-1185">Reference proteome</keyword>
<name>A0A6J4E0Q6_9PSED</name>
<evidence type="ECO:0000313" key="5">
    <source>
        <dbReference type="Proteomes" id="UP000509383"/>
    </source>
</evidence>
<dbReference type="InterPro" id="IPR013216">
    <property type="entry name" value="Methyltransf_11"/>
</dbReference>
<evidence type="ECO:0000313" key="3">
    <source>
        <dbReference type="EMBL" id="BCG23347.1"/>
    </source>
</evidence>
<dbReference type="AlphaFoldDB" id="A0A6J4E0Q6"/>
<dbReference type="InterPro" id="IPR029063">
    <property type="entry name" value="SAM-dependent_MTases_sf"/>
</dbReference>
<evidence type="ECO:0000313" key="4">
    <source>
        <dbReference type="EMBL" id="GJN51391.1"/>
    </source>
</evidence>
<sequence length="287" mass="31980">MGRFQVFLPTQASDHPRKERHIPRHKPALDILQHNSAAWDRQARQYCEWSRPVDAATIAAARAGDWQVRLTPGPLPAGWLPEVRGLRILCLASGGGQQAPVLAAAGAEVLVLDASAEQLARDREVAGRDGLQLETLQGDMRDLSALADARFDCVFHPISNLYVPDIRPVWRECFRVLRPGGRLLSSFYNPVVFVADRDPHYAEQGLIKPRFTLPYSDLDDLGPEELAAKRERGEALVFGHSLAQQIGGQLEAGFVLRGFHEDAQPNPRFVIDRYLPTFLATWAEKPL</sequence>
<dbReference type="RefSeq" id="WP_228723555.1">
    <property type="nucleotide sequence ID" value="NZ_AP023189.1"/>
</dbReference>
<dbReference type="Gene3D" id="3.40.50.150">
    <property type="entry name" value="Vaccinia Virus protein VP39"/>
    <property type="match status" value="1"/>
</dbReference>
<feature type="domain" description="Methyltransferase type 11" evidence="2">
    <location>
        <begin position="89"/>
        <end position="184"/>
    </location>
</feature>
<dbReference type="PANTHER" id="PTHR42912">
    <property type="entry name" value="METHYLTRANSFERASE"/>
    <property type="match status" value="1"/>
</dbReference>
<proteinExistence type="predicted"/>
<accession>A0A6J4E0Q6</accession>
<reference evidence="3 5" key="1">
    <citation type="submission" date="2020-05" db="EMBL/GenBank/DDBJ databases">
        <title>Characterization of novel class B3 metallo-beta-lactamase from novel Pseudomonas species.</title>
        <authorList>
            <person name="Yamada K."/>
            <person name="Aoki K."/>
            <person name="Ishii Y."/>
        </authorList>
    </citation>
    <scope>NUCLEOTIDE SEQUENCE [LARGE SCALE GENOMIC DNA]</scope>
    <source>
        <strain evidence="3 5">TUM18999</strain>
        <strain evidence="4 6">TUM20286</strain>
    </source>
</reference>
<dbReference type="Proteomes" id="UP000509383">
    <property type="component" value="Chromosome"/>
</dbReference>
<organism evidence="3 5">
    <name type="scientific">Pseudomonas tohonis</name>
    <dbReference type="NCBI Taxonomy" id="2725477"/>
    <lineage>
        <taxon>Bacteria</taxon>
        <taxon>Pseudomonadati</taxon>
        <taxon>Pseudomonadota</taxon>
        <taxon>Gammaproteobacteria</taxon>
        <taxon>Pseudomonadales</taxon>
        <taxon>Pseudomonadaceae</taxon>
        <taxon>Pseudomonas</taxon>
    </lineage>
</organism>
<dbReference type="GO" id="GO:0008757">
    <property type="term" value="F:S-adenosylmethionine-dependent methyltransferase activity"/>
    <property type="evidence" value="ECO:0007669"/>
    <property type="project" value="InterPro"/>
</dbReference>
<dbReference type="KEGG" id="ptw:TUM18999_15380"/>
<feature type="region of interest" description="Disordered" evidence="1">
    <location>
        <begin position="1"/>
        <end position="21"/>
    </location>
</feature>
<evidence type="ECO:0000313" key="6">
    <source>
        <dbReference type="Proteomes" id="UP001054892"/>
    </source>
</evidence>
<gene>
    <name evidence="3" type="ORF">TUM18999_15380</name>
    <name evidence="4" type="ORF">TUM20286_11430</name>
</gene>
<dbReference type="EMBL" id="BQKM01000002">
    <property type="protein sequence ID" value="GJN51391.1"/>
    <property type="molecule type" value="Genomic_DNA"/>
</dbReference>
<dbReference type="EMBL" id="AP023189">
    <property type="protein sequence ID" value="BCG23347.1"/>
    <property type="molecule type" value="Genomic_DNA"/>
</dbReference>
<dbReference type="SUPFAM" id="SSF53335">
    <property type="entry name" value="S-adenosyl-L-methionine-dependent methyltransferases"/>
    <property type="match status" value="1"/>
</dbReference>
<evidence type="ECO:0000256" key="1">
    <source>
        <dbReference type="SAM" id="MobiDB-lite"/>
    </source>
</evidence>
<dbReference type="InterPro" id="IPR050508">
    <property type="entry name" value="Methyltransf_Superfamily"/>
</dbReference>
<dbReference type="Pfam" id="PF08241">
    <property type="entry name" value="Methyltransf_11"/>
    <property type="match status" value="1"/>
</dbReference>
<dbReference type="PANTHER" id="PTHR42912:SF6">
    <property type="entry name" value="METHYLTRANSFERASE TYPE 11 DOMAIN-CONTAINING PROTEIN"/>
    <property type="match status" value="1"/>
</dbReference>
<evidence type="ECO:0000259" key="2">
    <source>
        <dbReference type="Pfam" id="PF08241"/>
    </source>
</evidence>
<dbReference type="CDD" id="cd02440">
    <property type="entry name" value="AdoMet_MTases"/>
    <property type="match status" value="1"/>
</dbReference>